<proteinExistence type="predicted"/>
<feature type="region of interest" description="Disordered" evidence="1">
    <location>
        <begin position="1"/>
        <end position="23"/>
    </location>
</feature>
<evidence type="ECO:0000256" key="1">
    <source>
        <dbReference type="SAM" id="MobiDB-lite"/>
    </source>
</evidence>
<sequence length="242" mass="27245">MRKSQQGNSNTGEKNEEPQAEKIELIQAENEKSHDFKNIPHPFEGKMDSLMFDANSLLSQMVGEVEDWWDTAVEPERHWYCQHWTPNKPAETKTLLQQFCKDRNLQAPRIDHPMGKTARQSCGCGEDLEKRAGGISILGGLKTETGKGLMDLIQPQGQSCFEQPGVTHNQHHVKGLATNRVGLLFQLEKLEVPTKDKTMDRGRDTSKSMILQVFSSPNDPTKDWGEQHHPEGRTSAMGLKGD</sequence>
<accession>A0ABQ9DLS1</accession>
<gene>
    <name evidence="2" type="ORF">WISP_39815</name>
</gene>
<evidence type="ECO:0000313" key="2">
    <source>
        <dbReference type="EMBL" id="KAJ7422044.1"/>
    </source>
</evidence>
<reference evidence="2" key="1">
    <citation type="submission" date="2019-10" db="EMBL/GenBank/DDBJ databases">
        <authorList>
            <person name="Soares A.E.R."/>
            <person name="Aleixo A."/>
            <person name="Schneider P."/>
            <person name="Miyaki C.Y."/>
            <person name="Schneider M.P."/>
            <person name="Mello C."/>
            <person name="Vasconcelos A.T.R."/>
        </authorList>
    </citation>
    <scope>NUCLEOTIDE SEQUENCE</scope>
    <source>
        <tissue evidence="2">Muscle</tissue>
    </source>
</reference>
<evidence type="ECO:0000313" key="3">
    <source>
        <dbReference type="Proteomes" id="UP001145742"/>
    </source>
</evidence>
<feature type="region of interest" description="Disordered" evidence="1">
    <location>
        <begin position="211"/>
        <end position="242"/>
    </location>
</feature>
<feature type="compositionally biased region" description="Basic and acidic residues" evidence="1">
    <location>
        <begin position="13"/>
        <end position="23"/>
    </location>
</feature>
<feature type="compositionally biased region" description="Basic and acidic residues" evidence="1">
    <location>
        <begin position="220"/>
        <end position="232"/>
    </location>
</feature>
<comment type="caution">
    <text evidence="2">The sequence shown here is derived from an EMBL/GenBank/DDBJ whole genome shotgun (WGS) entry which is preliminary data.</text>
</comment>
<protein>
    <submittedName>
        <fullName evidence="2">Uncharacterized protein</fullName>
    </submittedName>
</protein>
<keyword evidence="3" id="KW-1185">Reference proteome</keyword>
<organism evidence="2 3">
    <name type="scientific">Willisornis vidua</name>
    <name type="common">Xingu scale-backed antbird</name>
    <dbReference type="NCBI Taxonomy" id="1566151"/>
    <lineage>
        <taxon>Eukaryota</taxon>
        <taxon>Metazoa</taxon>
        <taxon>Chordata</taxon>
        <taxon>Craniata</taxon>
        <taxon>Vertebrata</taxon>
        <taxon>Euteleostomi</taxon>
        <taxon>Archelosauria</taxon>
        <taxon>Archosauria</taxon>
        <taxon>Dinosauria</taxon>
        <taxon>Saurischia</taxon>
        <taxon>Theropoda</taxon>
        <taxon>Coelurosauria</taxon>
        <taxon>Aves</taxon>
        <taxon>Neognathae</taxon>
        <taxon>Neoaves</taxon>
        <taxon>Telluraves</taxon>
        <taxon>Australaves</taxon>
        <taxon>Passeriformes</taxon>
        <taxon>Thamnophilidae</taxon>
        <taxon>Willisornis</taxon>
    </lineage>
</organism>
<name>A0ABQ9DLS1_9PASS</name>
<feature type="compositionally biased region" description="Polar residues" evidence="1">
    <location>
        <begin position="1"/>
        <end position="12"/>
    </location>
</feature>
<dbReference type="EMBL" id="WHWB01033103">
    <property type="protein sequence ID" value="KAJ7422044.1"/>
    <property type="molecule type" value="Genomic_DNA"/>
</dbReference>
<dbReference type="Proteomes" id="UP001145742">
    <property type="component" value="Unassembled WGS sequence"/>
</dbReference>